<accession>A0ABQ8G3M6</accession>
<sequence>MSRPSSSTESIAGTLANSSHESSVLQTPFPLLSLPSELLIEVTSYLSPEFVAALALTCATLYHSRLSPFKASMGKQTKILLLQLLERQFPKHFLCHRCTTYHALTAVHEPRKYVSVSLHPKQRCEEKAGYVFYHHYFLCLLHVRAAVRHTLLGPDHGIAPAAFSHEVQFQLRGRLSVSQSMRARVIGGELYLAGSYAFSGWEAPSAAGPWGPGVGRSIGVREWRICPHVVFKPALRLISATANTTLERVLIAWLPEAAKYGPRGVRIARALCEYCYTDFTIVLKPECGTNLEKGMRLIAYFYRNLGPGCSPEDPRWQAAAQGHPMPAQRLRAAEHSTRIMDAWDADEEAEHTARREARQAANKKAKEDARWESIMKLQAEEGVKLETEEPAMNREENTASSTGGARNHNSVRVMEGPASVPPHLHKRILGKIARVVRLGISTRKK</sequence>
<proteinExistence type="predicted"/>
<evidence type="ECO:0000313" key="4">
    <source>
        <dbReference type="Proteomes" id="UP000774617"/>
    </source>
</evidence>
<dbReference type="InterPro" id="IPR036047">
    <property type="entry name" value="F-box-like_dom_sf"/>
</dbReference>
<dbReference type="PROSITE" id="PS50181">
    <property type="entry name" value="FBOX"/>
    <property type="match status" value="1"/>
</dbReference>
<evidence type="ECO:0000313" key="3">
    <source>
        <dbReference type="EMBL" id="KAH7043873.1"/>
    </source>
</evidence>
<protein>
    <recommendedName>
        <fullName evidence="2">F-box domain-containing protein</fullName>
    </recommendedName>
</protein>
<dbReference type="EMBL" id="JAGTJR010000022">
    <property type="protein sequence ID" value="KAH7043873.1"/>
    <property type="molecule type" value="Genomic_DNA"/>
</dbReference>
<dbReference type="SUPFAM" id="SSF81383">
    <property type="entry name" value="F-box domain"/>
    <property type="match status" value="1"/>
</dbReference>
<dbReference type="InterPro" id="IPR001810">
    <property type="entry name" value="F-box_dom"/>
</dbReference>
<keyword evidence="4" id="KW-1185">Reference proteome</keyword>
<feature type="region of interest" description="Disordered" evidence="1">
    <location>
        <begin position="384"/>
        <end position="409"/>
    </location>
</feature>
<organism evidence="3 4">
    <name type="scientific">Macrophomina phaseolina</name>
    <dbReference type="NCBI Taxonomy" id="35725"/>
    <lineage>
        <taxon>Eukaryota</taxon>
        <taxon>Fungi</taxon>
        <taxon>Dikarya</taxon>
        <taxon>Ascomycota</taxon>
        <taxon>Pezizomycotina</taxon>
        <taxon>Dothideomycetes</taxon>
        <taxon>Dothideomycetes incertae sedis</taxon>
        <taxon>Botryosphaeriales</taxon>
        <taxon>Botryosphaeriaceae</taxon>
        <taxon>Macrophomina</taxon>
    </lineage>
</organism>
<reference evidence="3 4" key="1">
    <citation type="journal article" date="2021" name="Nat. Commun.">
        <title>Genetic determinants of endophytism in the Arabidopsis root mycobiome.</title>
        <authorList>
            <person name="Mesny F."/>
            <person name="Miyauchi S."/>
            <person name="Thiergart T."/>
            <person name="Pickel B."/>
            <person name="Atanasova L."/>
            <person name="Karlsson M."/>
            <person name="Huettel B."/>
            <person name="Barry K.W."/>
            <person name="Haridas S."/>
            <person name="Chen C."/>
            <person name="Bauer D."/>
            <person name="Andreopoulos W."/>
            <person name="Pangilinan J."/>
            <person name="LaButti K."/>
            <person name="Riley R."/>
            <person name="Lipzen A."/>
            <person name="Clum A."/>
            <person name="Drula E."/>
            <person name="Henrissat B."/>
            <person name="Kohler A."/>
            <person name="Grigoriev I.V."/>
            <person name="Martin F.M."/>
            <person name="Hacquard S."/>
        </authorList>
    </citation>
    <scope>NUCLEOTIDE SEQUENCE [LARGE SCALE GENOMIC DNA]</scope>
    <source>
        <strain evidence="3 4">MPI-SDFR-AT-0080</strain>
    </source>
</reference>
<feature type="compositionally biased region" description="Polar residues" evidence="1">
    <location>
        <begin position="398"/>
        <end position="409"/>
    </location>
</feature>
<evidence type="ECO:0000256" key="1">
    <source>
        <dbReference type="SAM" id="MobiDB-lite"/>
    </source>
</evidence>
<dbReference type="Proteomes" id="UP000774617">
    <property type="component" value="Unassembled WGS sequence"/>
</dbReference>
<feature type="domain" description="F-box" evidence="2">
    <location>
        <begin position="28"/>
        <end position="58"/>
    </location>
</feature>
<comment type="caution">
    <text evidence="3">The sequence shown here is derived from an EMBL/GenBank/DDBJ whole genome shotgun (WGS) entry which is preliminary data.</text>
</comment>
<evidence type="ECO:0000259" key="2">
    <source>
        <dbReference type="PROSITE" id="PS50181"/>
    </source>
</evidence>
<name>A0ABQ8G3M6_9PEZI</name>
<feature type="compositionally biased region" description="Basic and acidic residues" evidence="1">
    <location>
        <begin position="384"/>
        <end position="397"/>
    </location>
</feature>
<gene>
    <name evidence="3" type="ORF">B0J12DRAFT_742780</name>
</gene>